<reference evidence="8" key="1">
    <citation type="submission" date="2020-02" db="EMBL/GenBank/DDBJ databases">
        <title>Bird 10,000 Genomes (B10K) Project - Family phase.</title>
        <authorList>
            <person name="Zhang G."/>
        </authorList>
    </citation>
    <scope>NUCLEOTIDE SEQUENCE</scope>
    <source>
        <strain evidence="8">B10K-DU-002-40</strain>
        <tissue evidence="8">Muscle</tissue>
    </source>
</reference>
<feature type="non-terminal residue" evidence="8">
    <location>
        <position position="82"/>
    </location>
</feature>
<dbReference type="AlphaFoldDB" id="A0A852HII4"/>
<dbReference type="SUPFAM" id="SSF57667">
    <property type="entry name" value="beta-beta-alpha zinc fingers"/>
    <property type="match status" value="1"/>
</dbReference>
<dbReference type="PROSITE" id="PS00028">
    <property type="entry name" value="ZINC_FINGER_C2H2_1"/>
    <property type="match status" value="2"/>
</dbReference>
<keyword evidence="4 6" id="KW-0863">Zinc-finger</keyword>
<accession>A0A852HII4</accession>
<dbReference type="Proteomes" id="UP000653383">
    <property type="component" value="Unassembled WGS sequence"/>
</dbReference>
<dbReference type="Gene3D" id="3.30.160.60">
    <property type="entry name" value="Classic Zinc Finger"/>
    <property type="match status" value="2"/>
</dbReference>
<protein>
    <submittedName>
        <fullName evidence="8">ZN132 protein</fullName>
    </submittedName>
</protein>
<dbReference type="PANTHER" id="PTHR23226:SF377">
    <property type="entry name" value="ZINC FINGER AND SCAN DOMAIN-CONTAINING PROTEIN 20"/>
    <property type="match status" value="1"/>
</dbReference>
<dbReference type="FunFam" id="3.30.160.60:FF:000135">
    <property type="entry name" value="Zinc finger protein 358"/>
    <property type="match status" value="1"/>
</dbReference>
<evidence type="ECO:0000256" key="4">
    <source>
        <dbReference type="ARBA" id="ARBA00022771"/>
    </source>
</evidence>
<evidence type="ECO:0000313" key="8">
    <source>
        <dbReference type="EMBL" id="NXX27078.1"/>
    </source>
</evidence>
<organism evidence="8 9">
    <name type="scientific">Nicator chloris</name>
    <dbReference type="NCBI Taxonomy" id="237433"/>
    <lineage>
        <taxon>Eukaryota</taxon>
        <taxon>Metazoa</taxon>
        <taxon>Chordata</taxon>
        <taxon>Craniata</taxon>
        <taxon>Vertebrata</taxon>
        <taxon>Euteleostomi</taxon>
        <taxon>Archelosauria</taxon>
        <taxon>Archosauria</taxon>
        <taxon>Dinosauria</taxon>
        <taxon>Saurischia</taxon>
        <taxon>Theropoda</taxon>
        <taxon>Coelurosauria</taxon>
        <taxon>Aves</taxon>
        <taxon>Neognathae</taxon>
        <taxon>Neoaves</taxon>
        <taxon>Telluraves</taxon>
        <taxon>Australaves</taxon>
        <taxon>Passeriformes</taxon>
        <taxon>Sylvioidea</taxon>
        <taxon>Pycnonotidae</taxon>
        <taxon>Nicator</taxon>
    </lineage>
</organism>
<dbReference type="FunFam" id="3.30.160.60:FF:000688">
    <property type="entry name" value="zinc finger protein 197 isoform X1"/>
    <property type="match status" value="1"/>
</dbReference>
<evidence type="ECO:0000256" key="1">
    <source>
        <dbReference type="ARBA" id="ARBA00006991"/>
    </source>
</evidence>
<keyword evidence="2" id="KW-0479">Metal-binding</keyword>
<dbReference type="InterPro" id="IPR036236">
    <property type="entry name" value="Znf_C2H2_sf"/>
</dbReference>
<evidence type="ECO:0000313" key="9">
    <source>
        <dbReference type="Proteomes" id="UP000653383"/>
    </source>
</evidence>
<keyword evidence="3" id="KW-0677">Repeat</keyword>
<name>A0A852HII4_9PASS</name>
<evidence type="ECO:0000259" key="7">
    <source>
        <dbReference type="PROSITE" id="PS50157"/>
    </source>
</evidence>
<feature type="domain" description="C2H2-type" evidence="7">
    <location>
        <begin position="60"/>
        <end position="82"/>
    </location>
</feature>
<evidence type="ECO:0000256" key="6">
    <source>
        <dbReference type="PROSITE-ProRule" id="PRU00042"/>
    </source>
</evidence>
<dbReference type="GO" id="GO:0008270">
    <property type="term" value="F:zinc ion binding"/>
    <property type="evidence" value="ECO:0007669"/>
    <property type="project" value="UniProtKB-KW"/>
</dbReference>
<dbReference type="GO" id="GO:0000978">
    <property type="term" value="F:RNA polymerase II cis-regulatory region sequence-specific DNA binding"/>
    <property type="evidence" value="ECO:0007669"/>
    <property type="project" value="TreeGrafter"/>
</dbReference>
<evidence type="ECO:0000256" key="5">
    <source>
        <dbReference type="ARBA" id="ARBA00022833"/>
    </source>
</evidence>
<sequence length="82" mass="9425">ERSTLGQRGSQRCGHSSELAVHEKFDNGEKPHKCSKCEKSFSRRSSLIRHWGIHTGKWPFECGECGRGFRSSSDLIRHEMIH</sequence>
<keyword evidence="5" id="KW-0862">Zinc</keyword>
<dbReference type="Pfam" id="PF00096">
    <property type="entry name" value="zf-C2H2"/>
    <property type="match status" value="2"/>
</dbReference>
<dbReference type="GO" id="GO:0000981">
    <property type="term" value="F:DNA-binding transcription factor activity, RNA polymerase II-specific"/>
    <property type="evidence" value="ECO:0007669"/>
    <property type="project" value="TreeGrafter"/>
</dbReference>
<evidence type="ECO:0000256" key="3">
    <source>
        <dbReference type="ARBA" id="ARBA00022737"/>
    </source>
</evidence>
<dbReference type="PROSITE" id="PS50157">
    <property type="entry name" value="ZINC_FINGER_C2H2_2"/>
    <property type="match status" value="2"/>
</dbReference>
<comment type="similarity">
    <text evidence="1">Belongs to the krueppel C2H2-type zinc-finger protein family.</text>
</comment>
<feature type="non-terminal residue" evidence="8">
    <location>
        <position position="1"/>
    </location>
</feature>
<gene>
    <name evidence="8" type="primary">Znf132_0</name>
    <name evidence="8" type="ORF">NICCHL_R04252</name>
</gene>
<dbReference type="PANTHER" id="PTHR23226">
    <property type="entry name" value="ZINC FINGER AND SCAN DOMAIN-CONTAINING"/>
    <property type="match status" value="1"/>
</dbReference>
<proteinExistence type="inferred from homology"/>
<evidence type="ECO:0000256" key="2">
    <source>
        <dbReference type="ARBA" id="ARBA00022723"/>
    </source>
</evidence>
<comment type="caution">
    <text evidence="8">The sequence shown here is derived from an EMBL/GenBank/DDBJ whole genome shotgun (WGS) entry which is preliminary data.</text>
</comment>
<feature type="domain" description="C2H2-type" evidence="7">
    <location>
        <begin position="32"/>
        <end position="59"/>
    </location>
</feature>
<dbReference type="EMBL" id="WAAE01005478">
    <property type="protein sequence ID" value="NXX27078.1"/>
    <property type="molecule type" value="Genomic_DNA"/>
</dbReference>
<dbReference type="InterPro" id="IPR013087">
    <property type="entry name" value="Znf_C2H2_type"/>
</dbReference>
<dbReference type="OrthoDB" id="9893417at2759"/>
<dbReference type="SMART" id="SM00355">
    <property type="entry name" value="ZnF_C2H2"/>
    <property type="match status" value="2"/>
</dbReference>
<keyword evidence="9" id="KW-1185">Reference proteome</keyword>